<evidence type="ECO:0000313" key="1">
    <source>
        <dbReference type="EMBL" id="SFU16265.1"/>
    </source>
</evidence>
<dbReference type="RefSeq" id="WP_091697511.1">
    <property type="nucleotide sequence ID" value="NZ_FPBF01000008.1"/>
</dbReference>
<organism evidence="1 2">
    <name type="scientific">Algoriphagus locisalis</name>
    <dbReference type="NCBI Taxonomy" id="305507"/>
    <lineage>
        <taxon>Bacteria</taxon>
        <taxon>Pseudomonadati</taxon>
        <taxon>Bacteroidota</taxon>
        <taxon>Cytophagia</taxon>
        <taxon>Cytophagales</taxon>
        <taxon>Cyclobacteriaceae</taxon>
        <taxon>Algoriphagus</taxon>
    </lineage>
</organism>
<dbReference type="Proteomes" id="UP000199673">
    <property type="component" value="Unassembled WGS sequence"/>
</dbReference>
<reference evidence="2" key="1">
    <citation type="submission" date="2016-10" db="EMBL/GenBank/DDBJ databases">
        <authorList>
            <person name="Varghese N."/>
            <person name="Submissions S."/>
        </authorList>
    </citation>
    <scope>NUCLEOTIDE SEQUENCE [LARGE SCALE GENOMIC DNA]</scope>
    <source>
        <strain evidence="2">DSM 23445</strain>
    </source>
</reference>
<dbReference type="AlphaFoldDB" id="A0A1I7DXA5"/>
<gene>
    <name evidence="1" type="ORF">SAMN04489724_4531</name>
</gene>
<sequence length="376" mass="42790">MNRLLILLFVLISCFSCSQKNEVSSRTSADLHLEIVDSMRIDHLGELWIQDYDSISKEYIGLTGVDQELVIFDQNGQVTSSFVIPIEGPNSIHGIFSLSFRNGEIQILDSRNGFHFLNRNGIIESNLPLPYAYIFVNNRIHPAFYEVNSKIAYLRPERSDSLKGGSMGGLVKYMYELPIVELYDSLSGSISQTMKSPKTSIYADGNYYFIPFPTVSKQGDLWFLYFMNELKYFVYKEQGADIVLEKTVDLEVNDAILPVGVPFSAAENFSLSDQRPGRIQHLYRYNNKTVVIYSKGISPETILLHQTDQTVELENESYAAVFGENNDLLKNDIPVPEGLVFSRVINENGEILAMKDQDHFGVEEDFVIYYKLKLLN</sequence>
<keyword evidence="2" id="KW-1185">Reference proteome</keyword>
<dbReference type="EMBL" id="FPBF01000008">
    <property type="protein sequence ID" value="SFU16265.1"/>
    <property type="molecule type" value="Genomic_DNA"/>
</dbReference>
<evidence type="ECO:0000313" key="2">
    <source>
        <dbReference type="Proteomes" id="UP000199673"/>
    </source>
</evidence>
<accession>A0A1I7DXA5</accession>
<dbReference type="OrthoDB" id="818779at2"/>
<proteinExistence type="predicted"/>
<evidence type="ECO:0008006" key="3">
    <source>
        <dbReference type="Google" id="ProtNLM"/>
    </source>
</evidence>
<name>A0A1I7DXA5_9BACT</name>
<protein>
    <recommendedName>
        <fullName evidence="3">TolB-like 6-blade propeller-like</fullName>
    </recommendedName>
</protein>
<dbReference type="STRING" id="305507.SAMN04489724_4531"/>